<evidence type="ECO:0000313" key="1">
    <source>
        <dbReference type="EMBL" id="AXK60329.1"/>
    </source>
</evidence>
<dbReference type="Proteomes" id="UP000254834">
    <property type="component" value="Chromosome"/>
</dbReference>
<proteinExistence type="predicted"/>
<sequence>MNKKLIVICLFMVISCNNMHGMVRSILKSKAIDKTISIASAGGFIGCLGSTVSVIGSDQTLLDCTTDVVVSTTACSVIPALLAAPMYAGLQAFHESSCDADRVVRFGHELQQNTLKDLKTVTWQPENKKAMNNLVRAHWSLHRWNTDYKNLKAIEGGFDIGAAPCVGVPVCAMFMYQYYNLEMFATGMSLNYLLATAALVQQKLRSQKVERAIKDCTSFDDKVITPEFIKKHEAMVARVHDQFQPIHENYNNHTNWAAAQIEEKGEFYYPNINEHIESFDKVMIAELENFKV</sequence>
<keyword evidence="2" id="KW-1185">Reference proteome</keyword>
<evidence type="ECO:0008006" key="3">
    <source>
        <dbReference type="Google" id="ProtNLM"/>
    </source>
</evidence>
<evidence type="ECO:0000313" key="2">
    <source>
        <dbReference type="Proteomes" id="UP000254834"/>
    </source>
</evidence>
<dbReference type="EMBL" id="CP025544">
    <property type="protein sequence ID" value="AXK60329.1"/>
    <property type="molecule type" value="Genomic_DNA"/>
</dbReference>
<dbReference type="KEGG" id="cdes:C0J27_01010"/>
<dbReference type="AlphaFoldDB" id="A0A345ZAL2"/>
<organism evidence="1 2">
    <name type="scientific">Candidatus Chromulinivorax destructor</name>
    <dbReference type="NCBI Taxonomy" id="2066483"/>
    <lineage>
        <taxon>Bacteria</taxon>
        <taxon>Candidatus Babelota</taxon>
        <taxon>Candidatus Babeliae</taxon>
        <taxon>Candidatus Babeliales</taxon>
        <taxon>Candidatus Chromulinivoraceae</taxon>
        <taxon>Candidatus Chromulinivorax</taxon>
    </lineage>
</organism>
<dbReference type="PROSITE" id="PS51257">
    <property type="entry name" value="PROKAR_LIPOPROTEIN"/>
    <property type="match status" value="1"/>
</dbReference>
<accession>A0A345ZAL2</accession>
<protein>
    <recommendedName>
        <fullName evidence="3">Lipoprotein</fullName>
    </recommendedName>
</protein>
<reference evidence="1 2" key="1">
    <citation type="submission" date="2017-12" db="EMBL/GenBank/DDBJ databases">
        <title>Chromulinavorax destructans is a abundant pathogen of dominant heterotrophic picoflagllates.</title>
        <authorList>
            <person name="Deeg C.M."/>
            <person name="Zimmer M."/>
            <person name="Suttle C.A."/>
        </authorList>
    </citation>
    <scope>NUCLEOTIDE SEQUENCE [LARGE SCALE GENOMIC DNA]</scope>
    <source>
        <strain evidence="1 2">SeV1</strain>
    </source>
</reference>
<gene>
    <name evidence="1" type="ORF">C0J27_01010</name>
</gene>
<dbReference type="RefSeq" id="WP_115585344.1">
    <property type="nucleotide sequence ID" value="NZ_CP025544.1"/>
</dbReference>
<name>A0A345ZAL2_9BACT</name>